<dbReference type="InterPro" id="IPR009057">
    <property type="entry name" value="Homeodomain-like_sf"/>
</dbReference>
<dbReference type="SUPFAM" id="SSF46689">
    <property type="entry name" value="Homeodomain-like"/>
    <property type="match status" value="2"/>
</dbReference>
<dbReference type="PATRIC" id="fig|1069640.6.peg.893"/>
<evidence type="ECO:0000256" key="2">
    <source>
        <dbReference type="ARBA" id="ARBA00023125"/>
    </source>
</evidence>
<dbReference type="SMART" id="SM00342">
    <property type="entry name" value="HTH_ARAC"/>
    <property type="match status" value="2"/>
</dbReference>
<dbReference type="GO" id="GO:0003700">
    <property type="term" value="F:DNA-binding transcription factor activity"/>
    <property type="evidence" value="ECO:0007669"/>
    <property type="project" value="InterPro"/>
</dbReference>
<keyword evidence="1" id="KW-0805">Transcription regulation</keyword>
<keyword evidence="3" id="KW-0804">Transcription</keyword>
<organism evidence="5 6">
    <name type="scientific">Sneathia vaginalis</name>
    <dbReference type="NCBI Taxonomy" id="187101"/>
    <lineage>
        <taxon>Bacteria</taxon>
        <taxon>Fusobacteriati</taxon>
        <taxon>Fusobacteriota</taxon>
        <taxon>Fusobacteriia</taxon>
        <taxon>Fusobacteriales</taxon>
        <taxon>Leptotrichiaceae</taxon>
        <taxon>Sneathia</taxon>
    </lineage>
</organism>
<evidence type="ECO:0000259" key="4">
    <source>
        <dbReference type="PROSITE" id="PS01124"/>
    </source>
</evidence>
<keyword evidence="2" id="KW-0238">DNA-binding</keyword>
<dbReference type="HOGENOM" id="CLU_038564_1_0_0"/>
<dbReference type="InterPro" id="IPR018060">
    <property type="entry name" value="HTH_AraC"/>
</dbReference>
<evidence type="ECO:0000313" key="5">
    <source>
        <dbReference type="EMBL" id="AKC95755.1"/>
    </source>
</evidence>
<dbReference type="PROSITE" id="PS01124">
    <property type="entry name" value="HTH_ARAC_FAMILY_2"/>
    <property type="match status" value="2"/>
</dbReference>
<dbReference type="PROSITE" id="PS00041">
    <property type="entry name" value="HTH_ARAC_FAMILY_1"/>
    <property type="match status" value="1"/>
</dbReference>
<dbReference type="RefSeq" id="WP_046328860.1">
    <property type="nucleotide sequence ID" value="NZ_CP011280.1"/>
</dbReference>
<dbReference type="Pfam" id="PF12833">
    <property type="entry name" value="HTH_18"/>
    <property type="match status" value="2"/>
</dbReference>
<accession>A0A0E3ZCL6</accession>
<dbReference type="InterPro" id="IPR018062">
    <property type="entry name" value="HTH_AraC-typ_CS"/>
</dbReference>
<dbReference type="KEGG" id="sns:VC03_04520"/>
<sequence length="410" mass="47577">MLNEIDTTSKYDMKKSVSIQIKVLEEAKGFLYTTDKMILILSGDAKVKINKNEYKVKKDTLINVTPWTVLEIYEIKKPINYIILSYSRLHLTSILNSLINANTSLFEAIDKNEKISFDSKSAKGIVKLMLDIRNEMGDENILELSEYNEDKFTKLSVLLKIIELLIEISRNVADAEQKSEFSMGQTIIKYIYAHSSEKLTIMKLATIFFMSESTVRKYIEAFSSLTFNELLYKIRLQKTEELLLYTNLNLDEIAQIAGFVDGSHITKVWNMKKNMTPAVYRQLYRASFITSSEEDKHLAFEIINFVKKNYKDQIDIYMAAKKFGINEVKINKLLLLYVDRNFSSFLNYTRINKSCELLKTTDDSIIDICFKVGYNNVKTFNNNFIKYKQITPTEFKKMGVKNHETPILKA</sequence>
<dbReference type="Gene3D" id="1.10.10.60">
    <property type="entry name" value="Homeodomain-like"/>
    <property type="match status" value="2"/>
</dbReference>
<dbReference type="STRING" id="187101.VC03_04520"/>
<dbReference type="OrthoDB" id="94877at2"/>
<feature type="domain" description="HTH araC/xylS-type" evidence="4">
    <location>
        <begin position="300"/>
        <end position="398"/>
    </location>
</feature>
<keyword evidence="6" id="KW-1185">Reference proteome</keyword>
<dbReference type="PANTHER" id="PTHR43280:SF27">
    <property type="entry name" value="TRANSCRIPTIONAL REGULATOR MTLR"/>
    <property type="match status" value="1"/>
</dbReference>
<gene>
    <name evidence="5" type="ORF">VC03_04520</name>
</gene>
<feature type="domain" description="HTH araC/xylS-type" evidence="4">
    <location>
        <begin position="185"/>
        <end position="283"/>
    </location>
</feature>
<dbReference type="GO" id="GO:0043565">
    <property type="term" value="F:sequence-specific DNA binding"/>
    <property type="evidence" value="ECO:0007669"/>
    <property type="project" value="InterPro"/>
</dbReference>
<proteinExistence type="predicted"/>
<dbReference type="EMBL" id="CP011280">
    <property type="protein sequence ID" value="AKC95755.1"/>
    <property type="molecule type" value="Genomic_DNA"/>
</dbReference>
<dbReference type="PANTHER" id="PTHR43280">
    <property type="entry name" value="ARAC-FAMILY TRANSCRIPTIONAL REGULATOR"/>
    <property type="match status" value="1"/>
</dbReference>
<dbReference type="AlphaFoldDB" id="A0A0E3ZCL6"/>
<dbReference type="Proteomes" id="UP000033103">
    <property type="component" value="Chromosome"/>
</dbReference>
<evidence type="ECO:0000313" key="6">
    <source>
        <dbReference type="Proteomes" id="UP000033103"/>
    </source>
</evidence>
<name>A0A0E3ZCL6_9FUSO</name>
<evidence type="ECO:0000256" key="1">
    <source>
        <dbReference type="ARBA" id="ARBA00023015"/>
    </source>
</evidence>
<protein>
    <recommendedName>
        <fullName evidence="4">HTH araC/xylS-type domain-containing protein</fullName>
    </recommendedName>
</protein>
<evidence type="ECO:0000256" key="3">
    <source>
        <dbReference type="ARBA" id="ARBA00023163"/>
    </source>
</evidence>
<reference evidence="5 6" key="1">
    <citation type="journal article" date="2012" name="BMC Genomics">
        <title>Genomic sequence analysis and characterization of Sneathia amnii sp. nov.</title>
        <authorList>
            <consortium name="Vaginal Microbiome Consortium (additional members)"/>
            <person name="Harwich M.D.Jr."/>
            <person name="Serrano M.G."/>
            <person name="Fettweis J.M."/>
            <person name="Alves J.M."/>
            <person name="Reimers M.A."/>
            <person name="Buck G.A."/>
            <person name="Jefferson K.K."/>
        </authorList>
    </citation>
    <scope>NUCLEOTIDE SEQUENCE [LARGE SCALE GENOMIC DNA]</scope>
    <source>
        <strain evidence="5 6">SN35</strain>
    </source>
</reference>